<dbReference type="Gene3D" id="3.90.1150.10">
    <property type="entry name" value="Aspartate Aminotransferase, domain 1"/>
    <property type="match status" value="1"/>
</dbReference>
<dbReference type="AlphaFoldDB" id="A0A3T0D693"/>
<comment type="similarity">
    <text evidence="2 10">Belongs to the trans-sulfuration enzymes family.</text>
</comment>
<proteinExistence type="inferred from homology"/>
<dbReference type="EC" id="4.4.1.2" evidence="5"/>
<evidence type="ECO:0000256" key="8">
    <source>
        <dbReference type="ARBA" id="ARBA00052699"/>
    </source>
</evidence>
<sequence>MRFNTSLIHGNIGPKEERGSTNIPIYLCNSFQYETAHELEEVFSGKKPGFVYTRINNPTVEAFERRIAFLEEGIAAVAASSGMAAIALAILNLVKSGDEIVSASGIFGGTYSLFKSFENFGIKTRFAEDSSVESFEKYITDKTKVIFIETVGNPKLDVPNIRQIADLAHEHGIALVVDSTVTTPYLVKPIKLGADVVVHSTSKFINGSGSCIGGIIVASGNMKIDYDRYPLIKEYKKYGEFAYIARLRNNLLKDFGACISPFNAFLNTIGLETLGVRMQKICENALSLARALKENKKVVSVNYPGLEESIYYQLATEQFGGKYGAILTIRVGTKENAFKVIDSLRYAVNSTNIGDVRTLVVHPASTIYVGFSAEEKEAMGVYEDMIRICVGLEDVEDIIEDFYQALEKI</sequence>
<dbReference type="GO" id="GO:0018826">
    <property type="term" value="F:methionine gamma-lyase activity"/>
    <property type="evidence" value="ECO:0007669"/>
    <property type="project" value="UniProtKB-EC"/>
</dbReference>
<dbReference type="InterPro" id="IPR015421">
    <property type="entry name" value="PyrdxlP-dep_Trfase_major"/>
</dbReference>
<keyword evidence="4 9" id="KW-0663">Pyridoxal phosphate</keyword>
<dbReference type="InterPro" id="IPR015424">
    <property type="entry name" value="PyrdxlP-dep_Trfase"/>
</dbReference>
<dbReference type="GO" id="GO:0071269">
    <property type="term" value="P:L-homocysteine biosynthetic process"/>
    <property type="evidence" value="ECO:0007669"/>
    <property type="project" value="TreeGrafter"/>
</dbReference>
<dbReference type="GO" id="GO:0006535">
    <property type="term" value="P:cysteine biosynthetic process from serine"/>
    <property type="evidence" value="ECO:0007669"/>
    <property type="project" value="TreeGrafter"/>
</dbReference>
<reference evidence="11 12" key="1">
    <citation type="submission" date="2018-12" db="EMBL/GenBank/DDBJ databases">
        <title>Genome sequence from the cellulolytic species, Caldicellulosiruptor changbaiensis.</title>
        <authorList>
            <person name="Blumer-Schuette S.E."/>
            <person name="Mendoza C."/>
        </authorList>
    </citation>
    <scope>NUCLEOTIDE SEQUENCE [LARGE SCALE GENOMIC DNA]</scope>
    <source>
        <strain evidence="11 12">CBS-Z</strain>
    </source>
</reference>
<feature type="modified residue" description="N6-(pyridoxal phosphate)lysine" evidence="9">
    <location>
        <position position="203"/>
    </location>
</feature>
<keyword evidence="12" id="KW-1185">Reference proteome</keyword>
<evidence type="ECO:0000256" key="10">
    <source>
        <dbReference type="RuleBase" id="RU362118"/>
    </source>
</evidence>
<dbReference type="Pfam" id="PF01053">
    <property type="entry name" value="Cys_Met_Meta_PP"/>
    <property type="match status" value="1"/>
</dbReference>
<dbReference type="GO" id="GO:0004124">
    <property type="term" value="F:cysteine synthase activity"/>
    <property type="evidence" value="ECO:0007669"/>
    <property type="project" value="TreeGrafter"/>
</dbReference>
<comment type="catalytic activity">
    <reaction evidence="8">
        <text>L-methionine + H2O = methanethiol + 2-oxobutanoate + NH4(+)</text>
        <dbReference type="Rhea" id="RHEA:23800"/>
        <dbReference type="ChEBI" id="CHEBI:15377"/>
        <dbReference type="ChEBI" id="CHEBI:16007"/>
        <dbReference type="ChEBI" id="CHEBI:16763"/>
        <dbReference type="ChEBI" id="CHEBI:28938"/>
        <dbReference type="ChEBI" id="CHEBI:57844"/>
        <dbReference type="EC" id="4.4.1.11"/>
    </reaction>
    <physiologicalReaction direction="left-to-right" evidence="8">
        <dbReference type="Rhea" id="RHEA:23801"/>
    </physiologicalReaction>
</comment>
<dbReference type="GO" id="GO:0003961">
    <property type="term" value="F:O-acetylhomoserine aminocarboxypropyltransferase activity"/>
    <property type="evidence" value="ECO:0007669"/>
    <property type="project" value="TreeGrafter"/>
</dbReference>
<evidence type="ECO:0000256" key="1">
    <source>
        <dbReference type="ARBA" id="ARBA00001933"/>
    </source>
</evidence>
<evidence type="ECO:0000256" key="5">
    <source>
        <dbReference type="ARBA" id="ARBA00047175"/>
    </source>
</evidence>
<dbReference type="KEGG" id="ccha:ELD05_08160"/>
<evidence type="ECO:0000256" key="4">
    <source>
        <dbReference type="ARBA" id="ARBA00022898"/>
    </source>
</evidence>
<dbReference type="SUPFAM" id="SSF53383">
    <property type="entry name" value="PLP-dependent transferases"/>
    <property type="match status" value="1"/>
</dbReference>
<dbReference type="PIRSF" id="PIRSF001434">
    <property type="entry name" value="CGS"/>
    <property type="match status" value="1"/>
</dbReference>
<dbReference type="PANTHER" id="PTHR43797">
    <property type="entry name" value="HOMOCYSTEINE/CYSTEINE SYNTHASE"/>
    <property type="match status" value="1"/>
</dbReference>
<keyword evidence="3 11" id="KW-0808">Transferase</keyword>
<protein>
    <recommendedName>
        <fullName evidence="5">homocysteine desulfhydrase</fullName>
        <ecNumber evidence="5">4.4.1.2</ecNumber>
    </recommendedName>
    <alternativeName>
        <fullName evidence="6">Homocysteine desulfhydrase</fullName>
    </alternativeName>
</protein>
<accession>A0A3T0D693</accession>
<comment type="catalytic activity">
    <reaction evidence="7">
        <text>L-homocysteine + H2O = 2-oxobutanoate + hydrogen sulfide + NH4(+) + H(+)</text>
        <dbReference type="Rhea" id="RHEA:14501"/>
        <dbReference type="ChEBI" id="CHEBI:15377"/>
        <dbReference type="ChEBI" id="CHEBI:15378"/>
        <dbReference type="ChEBI" id="CHEBI:16763"/>
        <dbReference type="ChEBI" id="CHEBI:28938"/>
        <dbReference type="ChEBI" id="CHEBI:29919"/>
        <dbReference type="ChEBI" id="CHEBI:58199"/>
        <dbReference type="EC" id="4.4.1.2"/>
    </reaction>
    <physiologicalReaction direction="left-to-right" evidence="7">
        <dbReference type="Rhea" id="RHEA:14502"/>
    </physiologicalReaction>
</comment>
<evidence type="ECO:0000313" key="11">
    <source>
        <dbReference type="EMBL" id="AZT90620.1"/>
    </source>
</evidence>
<dbReference type="CDD" id="cd00614">
    <property type="entry name" value="CGS_like"/>
    <property type="match status" value="1"/>
</dbReference>
<dbReference type="EMBL" id="CP034791">
    <property type="protein sequence ID" value="AZT90620.1"/>
    <property type="molecule type" value="Genomic_DNA"/>
</dbReference>
<dbReference type="Gene3D" id="3.40.640.10">
    <property type="entry name" value="Type I PLP-dependent aspartate aminotransferase-like (Major domain)"/>
    <property type="match status" value="1"/>
</dbReference>
<dbReference type="GO" id="GO:0005737">
    <property type="term" value="C:cytoplasm"/>
    <property type="evidence" value="ECO:0007669"/>
    <property type="project" value="TreeGrafter"/>
</dbReference>
<name>A0A3T0D693_9FIRM</name>
<evidence type="ECO:0000256" key="3">
    <source>
        <dbReference type="ARBA" id="ARBA00022679"/>
    </source>
</evidence>
<dbReference type="GO" id="GO:0030170">
    <property type="term" value="F:pyridoxal phosphate binding"/>
    <property type="evidence" value="ECO:0007669"/>
    <property type="project" value="InterPro"/>
</dbReference>
<dbReference type="InterPro" id="IPR015422">
    <property type="entry name" value="PyrdxlP-dep_Trfase_small"/>
</dbReference>
<organism evidence="11 12">
    <name type="scientific">Caldicellulosiruptor changbaiensis</name>
    <dbReference type="NCBI Taxonomy" id="1222016"/>
    <lineage>
        <taxon>Bacteria</taxon>
        <taxon>Bacillati</taxon>
        <taxon>Bacillota</taxon>
        <taxon>Bacillota incertae sedis</taxon>
        <taxon>Caldicellulosiruptorales</taxon>
        <taxon>Caldicellulosiruptoraceae</taxon>
        <taxon>Caldicellulosiruptor</taxon>
    </lineage>
</organism>
<dbReference type="PANTHER" id="PTHR43797:SF2">
    <property type="entry name" value="HOMOCYSTEINE_CYSTEINE SYNTHASE"/>
    <property type="match status" value="1"/>
</dbReference>
<evidence type="ECO:0000256" key="2">
    <source>
        <dbReference type="ARBA" id="ARBA00009077"/>
    </source>
</evidence>
<gene>
    <name evidence="11" type="ORF">ELD05_08160</name>
</gene>
<dbReference type="InterPro" id="IPR000277">
    <property type="entry name" value="Cys/Met-Metab_PyrdxlP-dep_enz"/>
</dbReference>
<evidence type="ECO:0000256" key="7">
    <source>
        <dbReference type="ARBA" id="ARBA00048780"/>
    </source>
</evidence>
<evidence type="ECO:0000256" key="6">
    <source>
        <dbReference type="ARBA" id="ARBA00047199"/>
    </source>
</evidence>
<dbReference type="GO" id="GO:0047982">
    <property type="term" value="F:homocysteine desulfhydrase activity"/>
    <property type="evidence" value="ECO:0007669"/>
    <property type="project" value="UniProtKB-EC"/>
</dbReference>
<comment type="cofactor">
    <cofactor evidence="1 10">
        <name>pyridoxal 5'-phosphate</name>
        <dbReference type="ChEBI" id="CHEBI:597326"/>
    </cofactor>
</comment>
<dbReference type="RefSeq" id="WP_127352036.1">
    <property type="nucleotide sequence ID" value="NZ_CP034791.1"/>
</dbReference>
<dbReference type="FunFam" id="3.40.640.10:FF:000046">
    <property type="entry name" value="Cystathionine gamma-lyase"/>
    <property type="match status" value="1"/>
</dbReference>
<dbReference type="InterPro" id="IPR006235">
    <property type="entry name" value="OAc-hSer/O-AcSer_sulfhydrylase"/>
</dbReference>
<evidence type="ECO:0000256" key="9">
    <source>
        <dbReference type="PIRSR" id="PIRSR001434-2"/>
    </source>
</evidence>
<dbReference type="Proteomes" id="UP000282930">
    <property type="component" value="Chromosome"/>
</dbReference>
<dbReference type="GO" id="GO:0019346">
    <property type="term" value="P:transsulfuration"/>
    <property type="evidence" value="ECO:0007669"/>
    <property type="project" value="InterPro"/>
</dbReference>
<evidence type="ECO:0000313" key="12">
    <source>
        <dbReference type="Proteomes" id="UP000282930"/>
    </source>
</evidence>